<dbReference type="Proteomes" id="UP001221757">
    <property type="component" value="Unassembled WGS sequence"/>
</dbReference>
<dbReference type="AlphaFoldDB" id="A0AAD7G976"/>
<proteinExistence type="predicted"/>
<name>A0AAD7G976_MYCRO</name>
<sequence length="184" mass="20481">MDAQPTLARYTCKRGSETTRAPPEHTCPYYIRRRTSQNIAVRRAPRGIKLLVPVGRGAGILCPNCPKFANASIHAISRRGFLSRPCPHAPALSAWAVLPSIGSPYQAQQAMAEADLATDAAGGGNGGKMTEKCRKFTGRRRKVFFTRENHPRGPRPTRTLEETEKRVKTDEGIWNMFKWYGIKS</sequence>
<accession>A0AAD7G976</accession>
<organism evidence="1 2">
    <name type="scientific">Mycena rosella</name>
    <name type="common">Pink bonnet</name>
    <name type="synonym">Agaricus rosellus</name>
    <dbReference type="NCBI Taxonomy" id="1033263"/>
    <lineage>
        <taxon>Eukaryota</taxon>
        <taxon>Fungi</taxon>
        <taxon>Dikarya</taxon>
        <taxon>Basidiomycota</taxon>
        <taxon>Agaricomycotina</taxon>
        <taxon>Agaricomycetes</taxon>
        <taxon>Agaricomycetidae</taxon>
        <taxon>Agaricales</taxon>
        <taxon>Marasmiineae</taxon>
        <taxon>Mycenaceae</taxon>
        <taxon>Mycena</taxon>
    </lineage>
</organism>
<evidence type="ECO:0000313" key="1">
    <source>
        <dbReference type="EMBL" id="KAJ7668122.1"/>
    </source>
</evidence>
<gene>
    <name evidence="1" type="ORF">B0H17DRAFT_1142585</name>
</gene>
<protein>
    <submittedName>
        <fullName evidence="1">Uncharacterized protein</fullName>
    </submittedName>
</protein>
<evidence type="ECO:0000313" key="2">
    <source>
        <dbReference type="Proteomes" id="UP001221757"/>
    </source>
</evidence>
<comment type="caution">
    <text evidence="1">The sequence shown here is derived from an EMBL/GenBank/DDBJ whole genome shotgun (WGS) entry which is preliminary data.</text>
</comment>
<reference evidence="1" key="1">
    <citation type="submission" date="2023-03" db="EMBL/GenBank/DDBJ databases">
        <title>Massive genome expansion in bonnet fungi (Mycena s.s.) driven by repeated elements and novel gene families across ecological guilds.</title>
        <authorList>
            <consortium name="Lawrence Berkeley National Laboratory"/>
            <person name="Harder C.B."/>
            <person name="Miyauchi S."/>
            <person name="Viragh M."/>
            <person name="Kuo A."/>
            <person name="Thoen E."/>
            <person name="Andreopoulos B."/>
            <person name="Lu D."/>
            <person name="Skrede I."/>
            <person name="Drula E."/>
            <person name="Henrissat B."/>
            <person name="Morin E."/>
            <person name="Kohler A."/>
            <person name="Barry K."/>
            <person name="LaButti K."/>
            <person name="Morin E."/>
            <person name="Salamov A."/>
            <person name="Lipzen A."/>
            <person name="Mereny Z."/>
            <person name="Hegedus B."/>
            <person name="Baldrian P."/>
            <person name="Stursova M."/>
            <person name="Weitz H."/>
            <person name="Taylor A."/>
            <person name="Grigoriev I.V."/>
            <person name="Nagy L.G."/>
            <person name="Martin F."/>
            <person name="Kauserud H."/>
        </authorList>
    </citation>
    <scope>NUCLEOTIDE SEQUENCE</scope>
    <source>
        <strain evidence="1">CBHHK067</strain>
    </source>
</reference>
<keyword evidence="2" id="KW-1185">Reference proteome</keyword>
<dbReference type="EMBL" id="JARKIE010000197">
    <property type="protein sequence ID" value="KAJ7668122.1"/>
    <property type="molecule type" value="Genomic_DNA"/>
</dbReference>